<reference evidence="1 2" key="1">
    <citation type="submission" date="2021-03" db="EMBL/GenBank/DDBJ databases">
        <title>Sequencing the genomes of 1000 actinobacteria strains.</title>
        <authorList>
            <person name="Klenk H.-P."/>
        </authorList>
    </citation>
    <scope>NUCLEOTIDE SEQUENCE [LARGE SCALE GENOMIC DNA]</scope>
    <source>
        <strain evidence="1 2">DSM 44580</strain>
    </source>
</reference>
<organism evidence="1 2">
    <name type="scientific">Crossiella equi</name>
    <dbReference type="NCBI Taxonomy" id="130796"/>
    <lineage>
        <taxon>Bacteria</taxon>
        <taxon>Bacillati</taxon>
        <taxon>Actinomycetota</taxon>
        <taxon>Actinomycetes</taxon>
        <taxon>Pseudonocardiales</taxon>
        <taxon>Pseudonocardiaceae</taxon>
        <taxon>Crossiella</taxon>
    </lineage>
</organism>
<evidence type="ECO:0000313" key="1">
    <source>
        <dbReference type="EMBL" id="MBP2472634.1"/>
    </source>
</evidence>
<dbReference type="RefSeq" id="WP_086784840.1">
    <property type="nucleotide sequence ID" value="NZ_JAGIOO010000001.1"/>
</dbReference>
<protein>
    <recommendedName>
        <fullName evidence="3">DUF1015 domain-containing protein</fullName>
    </recommendedName>
</protein>
<comment type="caution">
    <text evidence="1">The sequence shown here is derived from an EMBL/GenBank/DDBJ whole genome shotgun (WGS) entry which is preliminary data.</text>
</comment>
<keyword evidence="2" id="KW-1185">Reference proteome</keyword>
<evidence type="ECO:0008006" key="3">
    <source>
        <dbReference type="Google" id="ProtNLM"/>
    </source>
</evidence>
<dbReference type="Proteomes" id="UP001519363">
    <property type="component" value="Unassembled WGS sequence"/>
</dbReference>
<name>A0ABS5A7R6_9PSEU</name>
<sequence length="401" mass="42028">MLRALGTAYVVTESVPGPDVDEFTDPRQVKAALRAQAPGRVTLLSVQHPHRTPDALARRQGLSQVLPDARDALRSLQRQSYRRVADVVAPYQVDGPDGSTLGLLCLADPGAVDATQGRHVRPTEDVYPDIVAERARVLAELGCLTSSALLVPLEGGEELTEALRATVARLGGPEVSIVDVLGNRHRLWLLGPGTHRDQLLHLAGRHPLLVADGNHRVAAAEAAGLGGLLALVTAGPLLRVGPIHRVLAGTGLGLADCGRAWRAHGLTVTEADPASPPEPGSVLARAEGRALRVGLPPPGTDEPLPRIDHSAVEQVLIQGALGLDPAGPRVLAVPGGRRPVPREPGDIELLIAPVPLADVLAVHANGRRMPRKSTYFTPKPRSGLLLAELDGGTHGADVTPA</sequence>
<dbReference type="EMBL" id="JAGIOO010000001">
    <property type="protein sequence ID" value="MBP2472634.1"/>
    <property type="molecule type" value="Genomic_DNA"/>
</dbReference>
<dbReference type="InterPro" id="IPR008323">
    <property type="entry name" value="UCP033563"/>
</dbReference>
<dbReference type="Pfam" id="PF06245">
    <property type="entry name" value="DUF1015"/>
    <property type="match status" value="1"/>
</dbReference>
<accession>A0ABS5A7R6</accession>
<evidence type="ECO:0000313" key="2">
    <source>
        <dbReference type="Proteomes" id="UP001519363"/>
    </source>
</evidence>
<dbReference type="PANTHER" id="PTHR36454">
    <property type="entry name" value="LMO2823 PROTEIN"/>
    <property type="match status" value="1"/>
</dbReference>
<proteinExistence type="predicted"/>
<dbReference type="PANTHER" id="PTHR36454:SF1">
    <property type="entry name" value="DUF1015 DOMAIN-CONTAINING PROTEIN"/>
    <property type="match status" value="1"/>
</dbReference>
<gene>
    <name evidence="1" type="ORF">JOF53_001506</name>
</gene>